<feature type="transmembrane region" description="Helical" evidence="1">
    <location>
        <begin position="492"/>
        <end position="511"/>
    </location>
</feature>
<feature type="transmembrane region" description="Helical" evidence="1">
    <location>
        <begin position="144"/>
        <end position="168"/>
    </location>
</feature>
<accession>A0A0A1W8Q8</accession>
<dbReference type="Pfam" id="PF03929">
    <property type="entry name" value="PepSY_TM"/>
    <property type="match status" value="1"/>
</dbReference>
<gene>
    <name evidence="2" type="ORF">SP5_066_00070</name>
</gene>
<dbReference type="AlphaFoldDB" id="A0A0A1W8Q8"/>
<feature type="transmembrane region" description="Helical" evidence="1">
    <location>
        <begin position="12"/>
        <end position="37"/>
    </location>
</feature>
<organism evidence="2 3">
    <name type="scientific">Sphingomonas parapaucimobilis NBRC 15100</name>
    <dbReference type="NCBI Taxonomy" id="1219049"/>
    <lineage>
        <taxon>Bacteria</taxon>
        <taxon>Pseudomonadati</taxon>
        <taxon>Pseudomonadota</taxon>
        <taxon>Alphaproteobacteria</taxon>
        <taxon>Sphingomonadales</taxon>
        <taxon>Sphingomonadaceae</taxon>
        <taxon>Sphingomonas</taxon>
    </lineage>
</organism>
<dbReference type="InterPro" id="IPR005625">
    <property type="entry name" value="PepSY-ass_TM"/>
</dbReference>
<evidence type="ECO:0000313" key="2">
    <source>
        <dbReference type="EMBL" id="GAM01572.1"/>
    </source>
</evidence>
<evidence type="ECO:0000256" key="1">
    <source>
        <dbReference type="SAM" id="Phobius"/>
    </source>
</evidence>
<comment type="caution">
    <text evidence="2">The sequence shown here is derived from an EMBL/GenBank/DDBJ whole genome shotgun (WGS) entry which is preliminary data.</text>
</comment>
<dbReference type="EMBL" id="BBPI01000066">
    <property type="protein sequence ID" value="GAM01572.1"/>
    <property type="molecule type" value="Genomic_DNA"/>
</dbReference>
<protein>
    <recommendedName>
        <fullName evidence="4">PepSY domain-containing protein</fullName>
    </recommendedName>
</protein>
<sequence>MRTDIVKTYKDVHSWVGIIAGLALFVAFYAGAITMFAEPLNRWASAPTRIAAPPSLDHTPELIDKVLRARPDARAAYTVHFDTGPDRPARLSWTTGTRGAPGPTFLAALAPDGVLQVVRQDASPVSELVDVLHQQVGLPFSRKVAMPIMGVISLLYAVAIISGIIRLLPSLTKDLFALRFGRNVKRMWPDLHNLLGLFSLPFHIVMAITAVIFAFHDQIYDVQGAVNQVGAATVQRRPSPPSGPPRPPAYDAVRDTLSPAELQRRIAAQAPGFALRSITYRYDAKQGAHGDITGVDPRYGMRAPTYGRAEIDTRTGAMTDAAYMPGRQGPWFAAVTSFFTLHFGSFGGAPVRWSYFLLGLAGAFLFYSGNLIWIESRRRKERKAGAVTQTRATHILGSLTVGVPLGCVAGISLTIAAAKWLPADRGDLAAWHSGIYYFAFVAAVGWALLRGAGRSGSELLWAAGGATAAIPLTTILSPALAHGWSHPGASRLVDLVAILGAAGFATMAKAARRRAVAGPRDSVWADPTLATT</sequence>
<feature type="transmembrane region" description="Helical" evidence="1">
    <location>
        <begin position="194"/>
        <end position="215"/>
    </location>
</feature>
<dbReference type="OrthoDB" id="6307929at2"/>
<feature type="transmembrane region" description="Helical" evidence="1">
    <location>
        <begin position="429"/>
        <end position="449"/>
    </location>
</feature>
<feature type="transmembrane region" description="Helical" evidence="1">
    <location>
        <begin position="355"/>
        <end position="374"/>
    </location>
</feature>
<dbReference type="PANTHER" id="PTHR34219">
    <property type="entry name" value="IRON-REGULATED INNER MEMBRANE PROTEIN-RELATED"/>
    <property type="match status" value="1"/>
</dbReference>
<evidence type="ECO:0008006" key="4">
    <source>
        <dbReference type="Google" id="ProtNLM"/>
    </source>
</evidence>
<keyword evidence="1" id="KW-1133">Transmembrane helix</keyword>
<feature type="transmembrane region" description="Helical" evidence="1">
    <location>
        <begin position="395"/>
        <end position="417"/>
    </location>
</feature>
<dbReference type="PANTHER" id="PTHR34219:SF9">
    <property type="entry name" value="IRON-REGULATED INNER MEMBRANE PROTEIN"/>
    <property type="match status" value="1"/>
</dbReference>
<keyword evidence="1" id="KW-0472">Membrane</keyword>
<proteinExistence type="predicted"/>
<feature type="transmembrane region" description="Helical" evidence="1">
    <location>
        <begin position="461"/>
        <end position="480"/>
    </location>
</feature>
<dbReference type="Proteomes" id="UP000032305">
    <property type="component" value="Unassembled WGS sequence"/>
</dbReference>
<reference evidence="2 3" key="1">
    <citation type="submission" date="2014-11" db="EMBL/GenBank/DDBJ databases">
        <title>Whole genome shotgun sequence of Sphingomonas parapaucimobilis NBRC 15100.</title>
        <authorList>
            <person name="Katano-Makiyama Y."/>
            <person name="Hosoyama A."/>
            <person name="Hashimoto M."/>
            <person name="Hosoyama Y."/>
            <person name="Noguchi M."/>
            <person name="Numata M."/>
            <person name="Tsuchikane K."/>
            <person name="Hirakata S."/>
            <person name="Uohara A."/>
            <person name="Shimodaira J."/>
            <person name="Ohji S."/>
            <person name="Ichikawa N."/>
            <person name="Kimura A."/>
            <person name="Yamazoe A."/>
            <person name="Fujita N."/>
        </authorList>
    </citation>
    <scope>NUCLEOTIDE SEQUENCE [LARGE SCALE GENOMIC DNA]</scope>
    <source>
        <strain evidence="2 3">NBRC 15100</strain>
    </source>
</reference>
<name>A0A0A1W8Q8_9SPHN</name>
<evidence type="ECO:0000313" key="3">
    <source>
        <dbReference type="Proteomes" id="UP000032305"/>
    </source>
</evidence>
<dbReference type="RefSeq" id="WP_042488531.1">
    <property type="nucleotide sequence ID" value="NZ_BBPI01000066.1"/>
</dbReference>
<keyword evidence="3" id="KW-1185">Reference proteome</keyword>
<dbReference type="eggNOG" id="COG3182">
    <property type="taxonomic scope" value="Bacteria"/>
</dbReference>
<keyword evidence="1" id="KW-0812">Transmembrane</keyword>